<name>A0A644ZFL8_9ZZZZ</name>
<reference evidence="1" key="1">
    <citation type="submission" date="2019-08" db="EMBL/GenBank/DDBJ databases">
        <authorList>
            <person name="Kucharzyk K."/>
            <person name="Murdoch R.W."/>
            <person name="Higgins S."/>
            <person name="Loffler F."/>
        </authorList>
    </citation>
    <scope>NUCLEOTIDE SEQUENCE</scope>
</reference>
<comment type="caution">
    <text evidence="1">The sequence shown here is derived from an EMBL/GenBank/DDBJ whole genome shotgun (WGS) entry which is preliminary data.</text>
</comment>
<proteinExistence type="predicted"/>
<accession>A0A644ZFL8</accession>
<gene>
    <name evidence="1" type="ORF">SDC9_83253</name>
</gene>
<protein>
    <submittedName>
        <fullName evidence="1">Uncharacterized protein</fullName>
    </submittedName>
</protein>
<dbReference type="AlphaFoldDB" id="A0A644ZFL8"/>
<evidence type="ECO:0000313" key="1">
    <source>
        <dbReference type="EMBL" id="MPM36654.1"/>
    </source>
</evidence>
<dbReference type="EMBL" id="VSSQ01007679">
    <property type="protein sequence ID" value="MPM36654.1"/>
    <property type="molecule type" value="Genomic_DNA"/>
</dbReference>
<sequence>MVVGEAFGVNAPELAEKRYEIPFVSKTQQKKSMISSTLLSAREKYPMF</sequence>
<organism evidence="1">
    <name type="scientific">bioreactor metagenome</name>
    <dbReference type="NCBI Taxonomy" id="1076179"/>
    <lineage>
        <taxon>unclassified sequences</taxon>
        <taxon>metagenomes</taxon>
        <taxon>ecological metagenomes</taxon>
    </lineage>
</organism>